<dbReference type="EMBL" id="AMEQ01000035">
    <property type="protein sequence ID" value="EKY00823.1"/>
    <property type="molecule type" value="Genomic_DNA"/>
</dbReference>
<dbReference type="HOGENOM" id="CLU_076077_0_0_10"/>
<keyword evidence="1" id="KW-0808">Transferase</keyword>
<dbReference type="Gene3D" id="3.30.370.20">
    <property type="match status" value="1"/>
</dbReference>
<evidence type="ECO:0000313" key="2">
    <source>
        <dbReference type="Proteomes" id="UP000010408"/>
    </source>
</evidence>
<evidence type="ECO:0000313" key="1">
    <source>
        <dbReference type="EMBL" id="EKY00823.1"/>
    </source>
</evidence>
<organism evidence="1 2">
    <name type="scientific">Porphyromonas catoniae F0037</name>
    <dbReference type="NCBI Taxonomy" id="1127696"/>
    <lineage>
        <taxon>Bacteria</taxon>
        <taxon>Pseudomonadati</taxon>
        <taxon>Bacteroidota</taxon>
        <taxon>Bacteroidia</taxon>
        <taxon>Bacteroidales</taxon>
        <taxon>Porphyromonadaceae</taxon>
        <taxon>Porphyromonas</taxon>
    </lineage>
</organism>
<dbReference type="InterPro" id="IPR012477">
    <property type="entry name" value="Glyco_transf_52"/>
</dbReference>
<accession>L1NBV2</accession>
<keyword evidence="1" id="KW-0328">Glycosyltransferase</keyword>
<name>L1NBV2_9PORP</name>
<dbReference type="STRING" id="1127696.HMPREF9134_01170"/>
<dbReference type="SMR" id="L1NBV2"/>
<dbReference type="RefSeq" id="WP_005467220.1">
    <property type="nucleotide sequence ID" value="NZ_KB291031.1"/>
</dbReference>
<dbReference type="Proteomes" id="UP000010408">
    <property type="component" value="Unassembled WGS sequence"/>
</dbReference>
<dbReference type="GO" id="GO:0016757">
    <property type="term" value="F:glycosyltransferase activity"/>
    <property type="evidence" value="ECO:0007669"/>
    <property type="project" value="UniProtKB-KW"/>
</dbReference>
<dbReference type="AlphaFoldDB" id="L1NBV2"/>
<dbReference type="eggNOG" id="ENOG502ZAT3">
    <property type="taxonomic scope" value="Bacteria"/>
</dbReference>
<dbReference type="PATRIC" id="fig|1127696.3.peg.1051"/>
<gene>
    <name evidence="1" type="ORF">HMPREF9134_01170</name>
</gene>
<reference evidence="1 2" key="1">
    <citation type="submission" date="2012-05" db="EMBL/GenBank/DDBJ databases">
        <authorList>
            <person name="Weinstock G."/>
            <person name="Sodergren E."/>
            <person name="Lobos E.A."/>
            <person name="Fulton L."/>
            <person name="Fulton R."/>
            <person name="Courtney L."/>
            <person name="Fronick C."/>
            <person name="O'Laughlin M."/>
            <person name="Godfrey J."/>
            <person name="Wilson R.M."/>
            <person name="Miner T."/>
            <person name="Farmer C."/>
            <person name="Delehaunty K."/>
            <person name="Cordes M."/>
            <person name="Minx P."/>
            <person name="Tomlinson C."/>
            <person name="Chen J."/>
            <person name="Wollam A."/>
            <person name="Pepin K.H."/>
            <person name="Bhonagiri V."/>
            <person name="Zhang X."/>
            <person name="Suruliraj S."/>
            <person name="Warren W."/>
            <person name="Mitreva M."/>
            <person name="Mardis E.R."/>
            <person name="Wilson R.K."/>
        </authorList>
    </citation>
    <scope>NUCLEOTIDE SEQUENCE [LARGE SCALE GENOMIC DNA]</scope>
    <source>
        <strain evidence="1 2">F0037</strain>
    </source>
</reference>
<proteinExistence type="predicted"/>
<dbReference type="Pfam" id="PF07922">
    <property type="entry name" value="Glyco_transf_52"/>
    <property type="match status" value="1"/>
</dbReference>
<sequence length="317" mass="36570">MNLIICTSPLQILIAEKIIERHPREAFFSVVIADTFNAKYLQYYERLRKVSRKALLIQDKQGVLFRLLYHCLFRAGRIDKVFLASINKQLLHRLLELIRPREIYTFDDGTANIVSTGFFNQEDAPRRLGILHKLMGLHASDLYNTSRIKSMSLKHYTIYPGLKNIVSPTEVINLFDNASPEGLTDDTPVKVLLGQALTYDDTDLNERLAEWAIRKFGIDLYLPHPKEWYKVSGVEYIDTPLIFEDYYSRYLAHRPCTIYTFCSSAAFNILANRHKTQIIALKPWLVTNPSLLECYERFKEAGVTTIDVSEADLNTPT</sequence>
<protein>
    <submittedName>
        <fullName evidence="1">Putative beta-galactoside alpha-2,3-sialyltransferase</fullName>
    </submittedName>
</protein>
<comment type="caution">
    <text evidence="1">The sequence shown here is derived from an EMBL/GenBank/DDBJ whole genome shotgun (WGS) entry which is preliminary data.</text>
</comment>